<dbReference type="KEGG" id="vaq:FIV01_07280"/>
<dbReference type="Proteomes" id="UP000326936">
    <property type="component" value="Chromosome"/>
</dbReference>
<gene>
    <name evidence="1" type="ORF">FIV01_07280</name>
</gene>
<accession>A0A5P9CJ34</accession>
<proteinExistence type="predicted"/>
<evidence type="ECO:0008006" key="3">
    <source>
        <dbReference type="Google" id="ProtNLM"/>
    </source>
</evidence>
<dbReference type="RefSeq" id="WP_152430401.1">
    <property type="nucleotide sequence ID" value="NZ_CBCSDK010000004.1"/>
</dbReference>
<name>A0A5P9CJ34_9VIBR</name>
<reference evidence="1 2" key="1">
    <citation type="submission" date="2019-10" db="EMBL/GenBank/DDBJ databases">
        <title>Complete genome sequence of Vibrio sp. strain THAF100, isolated from non-filtered water from the water column of tank 6 of a marine aquarium containing stony-coral fragments. Water maintained at 26 degree C.</title>
        <authorList>
            <person name="Ruckert C."/>
            <person name="Franco A."/>
            <person name="Kalinowski J."/>
            <person name="Glaeser S."/>
        </authorList>
    </citation>
    <scope>NUCLEOTIDE SEQUENCE [LARGE SCALE GENOMIC DNA]</scope>
    <source>
        <strain evidence="1 2">THAF100</strain>
    </source>
</reference>
<protein>
    <recommendedName>
        <fullName evidence="3">Flagellar hook-length control protein FliK</fullName>
    </recommendedName>
</protein>
<dbReference type="AlphaFoldDB" id="A0A5P9CJ34"/>
<dbReference type="EMBL" id="CP045350">
    <property type="protein sequence ID" value="QFT26226.1"/>
    <property type="molecule type" value="Genomic_DNA"/>
</dbReference>
<organism evidence="1 2">
    <name type="scientific">Vibrio aquimaris</name>
    <dbReference type="NCBI Taxonomy" id="2587862"/>
    <lineage>
        <taxon>Bacteria</taxon>
        <taxon>Pseudomonadati</taxon>
        <taxon>Pseudomonadota</taxon>
        <taxon>Gammaproteobacteria</taxon>
        <taxon>Vibrionales</taxon>
        <taxon>Vibrionaceae</taxon>
        <taxon>Vibrio</taxon>
    </lineage>
</organism>
<sequence>MSNKIEQISSRHWRVEGVTSRRDADPELRQRFSSLFSSRHNLQQNTDQNMHSTGRVSSIVHQLSEVNHVAKWQNAEIVRRESSLTFRLLNGPMTGLTIVASWQAQVVTLQLKPRDQKQHEAINRVASMISERLSQSKIPFQLEIMKYE</sequence>
<keyword evidence="2" id="KW-1185">Reference proteome</keyword>
<dbReference type="OrthoDB" id="6267237at2"/>
<evidence type="ECO:0000313" key="2">
    <source>
        <dbReference type="Proteomes" id="UP000326936"/>
    </source>
</evidence>
<evidence type="ECO:0000313" key="1">
    <source>
        <dbReference type="EMBL" id="QFT26226.1"/>
    </source>
</evidence>